<dbReference type="GO" id="GO:0030674">
    <property type="term" value="F:protein-macromolecule adaptor activity"/>
    <property type="evidence" value="ECO:0007669"/>
    <property type="project" value="InterPro"/>
</dbReference>
<evidence type="ECO:0000313" key="4">
    <source>
        <dbReference type="Proteomes" id="UP000525652"/>
    </source>
</evidence>
<dbReference type="GO" id="GO:0008092">
    <property type="term" value="F:cytoskeletal protein binding"/>
    <property type="evidence" value="ECO:0007669"/>
    <property type="project" value="InterPro"/>
</dbReference>
<dbReference type="GO" id="GO:0043130">
    <property type="term" value="F:ubiquitin binding"/>
    <property type="evidence" value="ECO:0007669"/>
    <property type="project" value="InterPro"/>
</dbReference>
<evidence type="ECO:0000256" key="1">
    <source>
        <dbReference type="SAM" id="SignalP"/>
    </source>
</evidence>
<dbReference type="RefSeq" id="WP_185692399.1">
    <property type="nucleotide sequence ID" value="NZ_JACHVA010000069.1"/>
</dbReference>
<reference evidence="3 4" key="1">
    <citation type="submission" date="2020-07" db="EMBL/GenBank/DDBJ databases">
        <authorList>
            <person name="Feng X."/>
        </authorList>
    </citation>
    <scope>NUCLEOTIDE SEQUENCE [LARGE SCALE GENOMIC DNA]</scope>
    <source>
        <strain evidence="3 4">JCM14086</strain>
    </source>
</reference>
<name>A0A7X1AXA3_9BACT</name>
<keyword evidence="4" id="KW-1185">Reference proteome</keyword>
<accession>A0A7X1AXA3</accession>
<comment type="caution">
    <text evidence="3">The sequence shown here is derived from an EMBL/GenBank/DDBJ whole genome shotgun (WGS) entry which is preliminary data.</text>
</comment>
<sequence>MSLDRLLMPALALLLSVLSPSWADASDEIRTWTSADGREIQASLLSIDGDSIEIRRSDGFRFSIGLDQLSEADREFIEDLKKKSLQEAIDWRKPQNSESYDIRGVRESRMSGYIKTEEGWEQEIEAIEVIVEYEGDRNQIQGNVCAYFYDRDDILIQKYPRSARYEVKTNEYADPVKKLTQGERYEYYFPLSKFLVERDWKTVLIVFSGPDGMSAETDPKSSFEPFAFDEKKKLFPAWDGRPTEDSPGPRGPVGDYTLVIDKVKKSKWDDSMWFNEDWRHGRDCIETRVKVEDAVPFSEVKIHLYLYDKDNRKVGQRKIPSMVHIGNREYVKVAKIAEEDEWYPAVFALDKELEDLDWRTAVVTFSIGDQCVAEVYSRSGATIEDLSFPEKSHLSHP</sequence>
<dbReference type="EMBL" id="JACHVA010000069">
    <property type="protein sequence ID" value="MBC2601681.1"/>
    <property type="molecule type" value="Genomic_DNA"/>
</dbReference>
<feature type="signal peptide" evidence="1">
    <location>
        <begin position="1"/>
        <end position="25"/>
    </location>
</feature>
<dbReference type="InterPro" id="IPR007131">
    <property type="entry name" value="SHD1"/>
</dbReference>
<evidence type="ECO:0000313" key="3">
    <source>
        <dbReference type="EMBL" id="MBC2601681.1"/>
    </source>
</evidence>
<feature type="domain" description="SLA1 homology" evidence="2">
    <location>
        <begin position="26"/>
        <end position="85"/>
    </location>
</feature>
<gene>
    <name evidence="3" type="ORF">H5P30_07810</name>
</gene>
<dbReference type="Pfam" id="PF03983">
    <property type="entry name" value="SHD1"/>
    <property type="match status" value="1"/>
</dbReference>
<dbReference type="Gene3D" id="2.30.30.700">
    <property type="entry name" value="SLA1 homology domain 1"/>
    <property type="match status" value="1"/>
</dbReference>
<feature type="chain" id="PRO_5031096619" description="SLA1 homology domain-containing protein" evidence="1">
    <location>
        <begin position="26"/>
        <end position="397"/>
    </location>
</feature>
<keyword evidence="1" id="KW-0732">Signal</keyword>
<evidence type="ECO:0000259" key="2">
    <source>
        <dbReference type="Pfam" id="PF03983"/>
    </source>
</evidence>
<dbReference type="Proteomes" id="UP000525652">
    <property type="component" value="Unassembled WGS sequence"/>
</dbReference>
<proteinExistence type="predicted"/>
<dbReference type="GO" id="GO:0042802">
    <property type="term" value="F:identical protein binding"/>
    <property type="evidence" value="ECO:0007669"/>
    <property type="project" value="InterPro"/>
</dbReference>
<protein>
    <recommendedName>
        <fullName evidence="2">SLA1 homology domain-containing protein</fullName>
    </recommendedName>
</protein>
<dbReference type="AlphaFoldDB" id="A0A7X1AXA3"/>
<organism evidence="3 4">
    <name type="scientific">Puniceicoccus vermicola</name>
    <dbReference type="NCBI Taxonomy" id="388746"/>
    <lineage>
        <taxon>Bacteria</taxon>
        <taxon>Pseudomonadati</taxon>
        <taxon>Verrucomicrobiota</taxon>
        <taxon>Opitutia</taxon>
        <taxon>Puniceicoccales</taxon>
        <taxon>Puniceicoccaceae</taxon>
        <taxon>Puniceicoccus</taxon>
    </lineage>
</organism>